<dbReference type="PANTHER" id="PTHR30005:SF0">
    <property type="entry name" value="RETROGRADE REGULATION PROTEIN 2"/>
    <property type="match status" value="1"/>
</dbReference>
<dbReference type="EMBL" id="VOEJ01000005">
    <property type="protein sequence ID" value="TWR29040.1"/>
    <property type="molecule type" value="Genomic_DNA"/>
</dbReference>
<dbReference type="Pfam" id="PF02541">
    <property type="entry name" value="Ppx-GppA"/>
    <property type="match status" value="1"/>
</dbReference>
<comment type="caution">
    <text evidence="2">The sequence shown here is derived from an EMBL/GenBank/DDBJ whole genome shotgun (WGS) entry which is preliminary data.</text>
</comment>
<dbReference type="OrthoDB" id="9814545at2"/>
<organism evidence="2 3">
    <name type="scientific">Mucilaginibacter pallidiroseus</name>
    <dbReference type="NCBI Taxonomy" id="2599295"/>
    <lineage>
        <taxon>Bacteria</taxon>
        <taxon>Pseudomonadati</taxon>
        <taxon>Bacteroidota</taxon>
        <taxon>Sphingobacteriia</taxon>
        <taxon>Sphingobacteriales</taxon>
        <taxon>Sphingobacteriaceae</taxon>
        <taxon>Mucilaginibacter</taxon>
    </lineage>
</organism>
<dbReference type="SUPFAM" id="SSF53067">
    <property type="entry name" value="Actin-like ATPase domain"/>
    <property type="match status" value="2"/>
</dbReference>
<feature type="domain" description="Ppx/GppA phosphatase N-terminal" evidence="1">
    <location>
        <begin position="27"/>
        <end position="315"/>
    </location>
</feature>
<protein>
    <submittedName>
        <fullName evidence="2">Exopolyphosphatase</fullName>
    </submittedName>
</protein>
<dbReference type="RefSeq" id="WP_146382223.1">
    <property type="nucleotide sequence ID" value="NZ_VOEJ01000005.1"/>
</dbReference>
<keyword evidence="3" id="KW-1185">Reference proteome</keyword>
<dbReference type="AlphaFoldDB" id="A0A563UCJ0"/>
<accession>A0A563UCJ0</accession>
<evidence type="ECO:0000259" key="1">
    <source>
        <dbReference type="Pfam" id="PF02541"/>
    </source>
</evidence>
<gene>
    <name evidence="2" type="ORF">FPZ43_12325</name>
</gene>
<sequence>MPDIQTTQTGGRVAVMDLGTNTFHLLIAENIADTFNEIFKLTEPVKLGEGGINKGMIQPAPFGRGMAAMQKFEALIDEYGVTNVKAIATSAIRSAKNGQDFIARVKQATGIEITTINGAQEATYIYHGIAASGCLSGTNALIMDIGGGSVEFIICNDDEILWKQSFEMGAARLMDRFHQTDPIPLASIKAMTAYLNGKLADLFKAAIKHRPKVLIGSSGAFESFAEVIELSKGRNFDLKTTKSYEFDTDELLDLIEMLAKSTHTKREATKGIIPVRVDMIVTASLLTIYIMQKLGIADVLMSTYSLKEGVMAEMLGI</sequence>
<name>A0A563UCJ0_9SPHI</name>
<dbReference type="CDD" id="cd24055">
    <property type="entry name" value="ASKHA_NBD_ChPPX-like"/>
    <property type="match status" value="1"/>
</dbReference>
<dbReference type="Gene3D" id="3.30.420.150">
    <property type="entry name" value="Exopolyphosphatase. Domain 2"/>
    <property type="match status" value="1"/>
</dbReference>
<dbReference type="PANTHER" id="PTHR30005">
    <property type="entry name" value="EXOPOLYPHOSPHATASE"/>
    <property type="match status" value="1"/>
</dbReference>
<dbReference type="GO" id="GO:0016462">
    <property type="term" value="F:pyrophosphatase activity"/>
    <property type="evidence" value="ECO:0007669"/>
    <property type="project" value="TreeGrafter"/>
</dbReference>
<evidence type="ECO:0000313" key="2">
    <source>
        <dbReference type="EMBL" id="TWR29040.1"/>
    </source>
</evidence>
<dbReference type="InterPro" id="IPR043129">
    <property type="entry name" value="ATPase_NBD"/>
</dbReference>
<evidence type="ECO:0000313" key="3">
    <source>
        <dbReference type="Proteomes" id="UP000320042"/>
    </source>
</evidence>
<dbReference type="InterPro" id="IPR003695">
    <property type="entry name" value="Ppx_GppA_N"/>
</dbReference>
<dbReference type="InterPro" id="IPR050273">
    <property type="entry name" value="GppA/Ppx_hydrolase"/>
</dbReference>
<reference evidence="2 3" key="1">
    <citation type="submission" date="2019-07" db="EMBL/GenBank/DDBJ databases">
        <authorList>
            <person name="Kim J."/>
        </authorList>
    </citation>
    <scope>NUCLEOTIDE SEQUENCE [LARGE SCALE GENOMIC DNA]</scope>
    <source>
        <strain evidence="3">dk17</strain>
    </source>
</reference>
<proteinExistence type="predicted"/>
<dbReference type="Proteomes" id="UP000320042">
    <property type="component" value="Unassembled WGS sequence"/>
</dbReference>
<dbReference type="Gene3D" id="3.30.420.40">
    <property type="match status" value="1"/>
</dbReference>